<keyword evidence="8" id="KW-0677">Repeat</keyword>
<dbReference type="SUPFAM" id="SSF50978">
    <property type="entry name" value="WD40 repeat-like"/>
    <property type="match status" value="1"/>
</dbReference>
<dbReference type="GO" id="GO:0030127">
    <property type="term" value="C:COPII vesicle coat"/>
    <property type="evidence" value="ECO:0007669"/>
    <property type="project" value="TreeGrafter"/>
</dbReference>
<dbReference type="PROSITE" id="PS50082">
    <property type="entry name" value="WD_REPEATS_2"/>
    <property type="match status" value="2"/>
</dbReference>
<accession>A0A4V4LU66</accession>
<keyword evidence="11" id="KW-0653">Protein transport</keyword>
<comment type="subcellular location">
    <subcellularLocation>
        <location evidence="2">Cytoplasmic vesicle</location>
        <location evidence="2">COPII-coated vesicle membrane</location>
        <topology evidence="2">Peripheral membrane protein</topology>
        <orientation evidence="2">Cytoplasmic side</orientation>
    </subcellularLocation>
    <subcellularLocation>
        <location evidence="1">Endoplasmic reticulum</location>
    </subcellularLocation>
</comment>
<dbReference type="Pfam" id="PF00400">
    <property type="entry name" value="WD40"/>
    <property type="match status" value="2"/>
</dbReference>
<dbReference type="Gene3D" id="2.130.10.10">
    <property type="entry name" value="YVTN repeat-like/Quinoprotein amine dehydrogenase"/>
    <property type="match status" value="1"/>
</dbReference>
<feature type="region of interest" description="Disordered" evidence="14">
    <location>
        <begin position="518"/>
        <end position="586"/>
    </location>
</feature>
<dbReference type="GO" id="GO:0007029">
    <property type="term" value="P:endoplasmic reticulum organization"/>
    <property type="evidence" value="ECO:0007669"/>
    <property type="project" value="TreeGrafter"/>
</dbReference>
<evidence type="ECO:0000256" key="14">
    <source>
        <dbReference type="SAM" id="MobiDB-lite"/>
    </source>
</evidence>
<evidence type="ECO:0000256" key="6">
    <source>
        <dbReference type="ARBA" id="ARBA00022448"/>
    </source>
</evidence>
<feature type="compositionally biased region" description="Low complexity" evidence="14">
    <location>
        <begin position="1070"/>
        <end position="1079"/>
    </location>
</feature>
<evidence type="ECO:0000313" key="16">
    <source>
        <dbReference type="Proteomes" id="UP000310189"/>
    </source>
</evidence>
<evidence type="ECO:0000256" key="9">
    <source>
        <dbReference type="ARBA" id="ARBA00022824"/>
    </source>
</evidence>
<dbReference type="InterPro" id="IPR001680">
    <property type="entry name" value="WD40_rpt"/>
</dbReference>
<dbReference type="EMBL" id="SPNW01000003">
    <property type="protein sequence ID" value="TIA93123.1"/>
    <property type="molecule type" value="Genomic_DNA"/>
</dbReference>
<comment type="caution">
    <text evidence="15">The sequence shown here is derived from an EMBL/GenBank/DDBJ whole genome shotgun (WGS) entry which is preliminary data.</text>
</comment>
<dbReference type="GO" id="GO:0090110">
    <property type="term" value="P:COPII-coated vesicle cargo loading"/>
    <property type="evidence" value="ECO:0007669"/>
    <property type="project" value="TreeGrafter"/>
</dbReference>
<dbReference type="SMART" id="SM00320">
    <property type="entry name" value="WD40"/>
    <property type="match status" value="5"/>
</dbReference>
<comment type="similarity">
    <text evidence="3">Belongs to the WD repeat SEC31 family.</text>
</comment>
<gene>
    <name evidence="15" type="ORF">E3P99_00288</name>
</gene>
<feature type="compositionally biased region" description="Pro residues" evidence="14">
    <location>
        <begin position="1080"/>
        <end position="1095"/>
    </location>
</feature>
<evidence type="ECO:0000256" key="12">
    <source>
        <dbReference type="ARBA" id="ARBA00025471"/>
    </source>
</evidence>
<dbReference type="GO" id="GO:0005198">
    <property type="term" value="F:structural molecule activity"/>
    <property type="evidence" value="ECO:0007669"/>
    <property type="project" value="TreeGrafter"/>
</dbReference>
<feature type="compositionally biased region" description="Pro residues" evidence="14">
    <location>
        <begin position="1333"/>
        <end position="1387"/>
    </location>
</feature>
<feature type="compositionally biased region" description="Pro residues" evidence="14">
    <location>
        <begin position="1111"/>
        <end position="1120"/>
    </location>
</feature>
<evidence type="ECO:0000256" key="11">
    <source>
        <dbReference type="ARBA" id="ARBA00022927"/>
    </source>
</evidence>
<feature type="compositionally biased region" description="Pro residues" evidence="14">
    <location>
        <begin position="1163"/>
        <end position="1215"/>
    </location>
</feature>
<name>A0A4V4LU66_9BASI</name>
<dbReference type="PANTHER" id="PTHR13923:SF11">
    <property type="entry name" value="SECRETORY 31, ISOFORM D"/>
    <property type="match status" value="1"/>
</dbReference>
<evidence type="ECO:0000256" key="1">
    <source>
        <dbReference type="ARBA" id="ARBA00004240"/>
    </source>
</evidence>
<evidence type="ECO:0000256" key="4">
    <source>
        <dbReference type="ARBA" id="ARBA00013507"/>
    </source>
</evidence>
<feature type="region of interest" description="Disordered" evidence="14">
    <location>
        <begin position="920"/>
        <end position="942"/>
    </location>
</feature>
<evidence type="ECO:0000256" key="8">
    <source>
        <dbReference type="ARBA" id="ARBA00022737"/>
    </source>
</evidence>
<keyword evidence="9" id="KW-0256">Endoplasmic reticulum</keyword>
<feature type="region of interest" description="Disordered" evidence="14">
    <location>
        <begin position="1070"/>
        <end position="1411"/>
    </location>
</feature>
<evidence type="ECO:0000256" key="5">
    <source>
        <dbReference type="ARBA" id="ARBA00021236"/>
    </source>
</evidence>
<dbReference type="InterPro" id="IPR040251">
    <property type="entry name" value="SEC31-like"/>
</dbReference>
<dbReference type="PANTHER" id="PTHR13923">
    <property type="entry name" value="SEC31-RELATED PROTEIN"/>
    <property type="match status" value="1"/>
</dbReference>
<dbReference type="Gene3D" id="1.20.940.10">
    <property type="entry name" value="Functional domain of the splicing factor Prp18"/>
    <property type="match status" value="1"/>
</dbReference>
<dbReference type="Proteomes" id="UP000310189">
    <property type="component" value="Unassembled WGS sequence"/>
</dbReference>
<dbReference type="GO" id="GO:0015031">
    <property type="term" value="P:protein transport"/>
    <property type="evidence" value="ECO:0007669"/>
    <property type="project" value="UniProtKB-KW"/>
</dbReference>
<feature type="compositionally biased region" description="Basic and acidic residues" evidence="14">
    <location>
        <begin position="920"/>
        <end position="929"/>
    </location>
</feature>
<organism evidence="15 16">
    <name type="scientific">Wallemia hederae</name>
    <dbReference type="NCBI Taxonomy" id="1540922"/>
    <lineage>
        <taxon>Eukaryota</taxon>
        <taxon>Fungi</taxon>
        <taxon>Dikarya</taxon>
        <taxon>Basidiomycota</taxon>
        <taxon>Wallemiomycotina</taxon>
        <taxon>Wallemiomycetes</taxon>
        <taxon>Wallemiales</taxon>
        <taxon>Wallemiaceae</taxon>
        <taxon>Wallemia</taxon>
    </lineage>
</organism>
<evidence type="ECO:0000256" key="3">
    <source>
        <dbReference type="ARBA" id="ARBA00009358"/>
    </source>
</evidence>
<comment type="function">
    <text evidence="12">Component of the coat protein complex II (COPII) which promotes the formation of transport vesicles from the endoplasmic reticulum (ER). The coat has two main functions, the physical deformation of the endoplasmic reticulum membrane into vesicles and the selection of cargo molecules.</text>
</comment>
<feature type="compositionally biased region" description="Basic and acidic residues" evidence="14">
    <location>
        <begin position="577"/>
        <end position="586"/>
    </location>
</feature>
<keyword evidence="6" id="KW-0813">Transport</keyword>
<keyword evidence="7 13" id="KW-0853">WD repeat</keyword>
<evidence type="ECO:0000256" key="10">
    <source>
        <dbReference type="ARBA" id="ARBA00022892"/>
    </source>
</evidence>
<dbReference type="PRINTS" id="PR01217">
    <property type="entry name" value="PRICHEXTENSN"/>
</dbReference>
<feature type="compositionally biased region" description="Low complexity" evidence="14">
    <location>
        <begin position="1217"/>
        <end position="1239"/>
    </location>
</feature>
<dbReference type="OrthoDB" id="542917at2759"/>
<keyword evidence="10" id="KW-0931">ER-Golgi transport</keyword>
<protein>
    <recommendedName>
        <fullName evidence="5">Protein transport protein SEC31</fullName>
    </recommendedName>
    <alternativeName>
        <fullName evidence="4">Protein transport protein sec31</fullName>
    </alternativeName>
</protein>
<feature type="repeat" description="WD" evidence="13">
    <location>
        <begin position="267"/>
        <end position="309"/>
    </location>
</feature>
<feature type="region of interest" description="Disordered" evidence="14">
    <location>
        <begin position="987"/>
        <end position="1018"/>
    </location>
</feature>
<dbReference type="InterPro" id="IPR015943">
    <property type="entry name" value="WD40/YVTN_repeat-like_dom_sf"/>
</dbReference>
<dbReference type="InterPro" id="IPR036322">
    <property type="entry name" value="WD40_repeat_dom_sf"/>
</dbReference>
<feature type="compositionally biased region" description="Low complexity" evidence="14">
    <location>
        <begin position="1281"/>
        <end position="1294"/>
    </location>
</feature>
<evidence type="ECO:0000256" key="7">
    <source>
        <dbReference type="ARBA" id="ARBA00022574"/>
    </source>
</evidence>
<feature type="compositionally biased region" description="Low complexity" evidence="14">
    <location>
        <begin position="1004"/>
        <end position="1018"/>
    </location>
</feature>
<feature type="repeat" description="WD" evidence="13">
    <location>
        <begin position="111"/>
        <end position="147"/>
    </location>
</feature>
<evidence type="ECO:0000256" key="2">
    <source>
        <dbReference type="ARBA" id="ARBA00004299"/>
    </source>
</evidence>
<dbReference type="PROSITE" id="PS50294">
    <property type="entry name" value="WD_REPEATS_REGION"/>
    <property type="match status" value="1"/>
</dbReference>
<dbReference type="GO" id="GO:0070971">
    <property type="term" value="C:endoplasmic reticulum exit site"/>
    <property type="evidence" value="ECO:0007669"/>
    <property type="project" value="TreeGrafter"/>
</dbReference>
<sequence length="1509" mass="159727">MPNTRINRTATFAWSPSSSQATMATGTVAGALDENFSNDAQLELWDIFSGDEPTVQGSVTTSSRFNALGWGGVSATKPQGVIAAGLESGEISIWDPQLIVSDPTNSLLHSNSSHSGSVKGLDFNHHQSNLFATGASQGEVFIWDLNNPAKPYHPGPRSQKLEEITSVAWNAQVAHVLASSSDTGYTVVWDLRHKKEVVGISYGGGAGTMGGPFGNSSAITQQGRRGISSVQWHPDNATRLVTASEDDTSPVIMLWDLRNARAPEKILTGHDKGVLSLSWCRQDPDLLLSSGKDNKTLAWNPNTGENIGELPSSNNWSFEVEWNHRNPDIFATASFDGAVGIHSIQSQAPSPESIASNVQKSVDPNDIFGAVSAQQEAEQHALRAQQSFSLKQAPKWLRRPTSVGFGYGGKLVTLKNNLVQIHQLSTEPSILERAQVLSEAIDSPDSESKLISLCQSQAAKNGGDVDTWKALHSLFEANSRDQLVQLLGFSKEEVAKQVQAAIDAFPKPAGQVFESAPLSSVDTNVSDEPEKESTVSFAEPEQKDEANEDLPTPHETPSVPFGDSADSAPGDSLFGDSKPEGDGDDFFRSVTVASEAQPQAQAEKVVIPHMTADESVAATVGSPGPSSIASEAIRTNTFKIYPSEESESDRLITKALVLGDFESAVELCLCTERYADAILLAVKGGSDLLARTQKSYFQRQVAHLPYLRLFQSIVSDDLSDIVQNADLSEWQEIFVVLCTFARSDEFSQLAEQLGQRLDFQYKVADEGEKTAAKKYRTNAILCYLAAGKLERVVNIWSDEMLEEERSGAGAQTSKQSQHALALQSFIEKVTIFQKATGYVDQDLSTPTESPTVAASGVRVYKLSTLYDRYHEYAELLASQGLVRDAVKYINLTPADYQGGAGVSSDAQTARERLLIAASDESHKEARKAAEAQQQAQLQAQQEAQQAAHEQMVAQQAAQQAAQPQQPLAASANAYAPAATTQSYASPYAPQIDNTSAYAPPPQPQVQQPQQQQQQIYGAPATQPAVQTPAYGGYAPPPTLQQSAATNPYAPVVPAPTTAAATAADTYNPYGAAGGSSASAPAPPTTSQVPPPPQRTPLPASQRRDLSGWNDAPPPPPPKRGPTPSSASRASPIVQPLTSPFPNSPAPTPSLGAGPPQASGGGMVPPPPKAGPKSVPPPPAAIPPPPPRSQPTPQPPMAAAAQPPPPPGPPGPPGPPMGGARPPMGAPPGRMMSPGFAQAQHPPPPPPQSFGAAANGIQRPGSVSAGAGYRQTPPPPPQHVIQQAMQQQQMQRGMVSPPPVASPPMSNVAAYTVSRPGSVASTRVSDLAGAGASPVPPPPQPQAPPQSHVPPPQPVPAARPPPPAQPVPPAQPAPPAPPAQQAPAPAPPVQQAQAPPQATFPAGDRSHIPPMDRPIFESLSREIERARSVAQPNTRRMVDDTQNRLNSLFDSLNAQTVQSQAVLNNLRKMAAALSGRDHAEAMKLAVDIMGSGEADMRWALGLKQLIRLSG</sequence>
<feature type="compositionally biased region" description="Low complexity" evidence="14">
    <location>
        <begin position="930"/>
        <end position="942"/>
    </location>
</feature>
<reference evidence="15 16" key="1">
    <citation type="submission" date="2019-03" db="EMBL/GenBank/DDBJ databases">
        <title>Sequencing 23 genomes of Wallemia ichthyophaga.</title>
        <authorList>
            <person name="Gostincar C."/>
        </authorList>
    </citation>
    <scope>NUCLEOTIDE SEQUENCE [LARGE SCALE GENOMIC DNA]</scope>
    <source>
        <strain evidence="15 16">EXF-5753</strain>
    </source>
</reference>
<dbReference type="Gene3D" id="1.25.40.1030">
    <property type="match status" value="1"/>
</dbReference>
<keyword evidence="16" id="KW-1185">Reference proteome</keyword>
<proteinExistence type="inferred from homology"/>
<evidence type="ECO:0000313" key="15">
    <source>
        <dbReference type="EMBL" id="TIA93123.1"/>
    </source>
</evidence>
<evidence type="ECO:0000256" key="13">
    <source>
        <dbReference type="PROSITE-ProRule" id="PRU00221"/>
    </source>
</evidence>